<sequence length="53" mass="5814">MKEILVGFIGIGLLHICSKNEKLGTLAFYGMRAMLIVTAAYLLGAVVIRNYIN</sequence>
<reference evidence="2 3" key="1">
    <citation type="submission" date="2020-04" db="EMBL/GenBank/DDBJ databases">
        <authorList>
            <person name="Hitch T.C.A."/>
            <person name="Wylensek D."/>
            <person name="Clavel T."/>
        </authorList>
    </citation>
    <scope>NUCLEOTIDE SEQUENCE [LARGE SCALE GENOMIC DNA]</scope>
    <source>
        <strain evidence="2 3">Med78_4-601-WT-2</strain>
    </source>
</reference>
<dbReference type="AlphaFoldDB" id="A0AA44IHN5"/>
<dbReference type="RefSeq" id="WP_167402854.1">
    <property type="nucleotide sequence ID" value="NZ_JABAFD010000005.1"/>
</dbReference>
<proteinExistence type="predicted"/>
<keyword evidence="1" id="KW-0472">Membrane</keyword>
<organism evidence="2 3">
    <name type="scientific">Paraclostridium bifermentans</name>
    <name type="common">Clostridium bifermentans</name>
    <dbReference type="NCBI Taxonomy" id="1490"/>
    <lineage>
        <taxon>Bacteria</taxon>
        <taxon>Bacillati</taxon>
        <taxon>Bacillota</taxon>
        <taxon>Clostridia</taxon>
        <taxon>Peptostreptococcales</taxon>
        <taxon>Peptostreptococcaceae</taxon>
        <taxon>Paraclostridium</taxon>
    </lineage>
</organism>
<evidence type="ECO:0000256" key="1">
    <source>
        <dbReference type="SAM" id="Phobius"/>
    </source>
</evidence>
<dbReference type="Proteomes" id="UP000573963">
    <property type="component" value="Unassembled WGS sequence"/>
</dbReference>
<gene>
    <name evidence="2" type="ORF">HF875_10660</name>
</gene>
<evidence type="ECO:0000313" key="2">
    <source>
        <dbReference type="EMBL" id="NME09983.1"/>
    </source>
</evidence>
<dbReference type="EMBL" id="JABAFD010000005">
    <property type="protein sequence ID" value="NME09983.1"/>
    <property type="molecule type" value="Genomic_DNA"/>
</dbReference>
<keyword evidence="1" id="KW-0812">Transmembrane</keyword>
<feature type="transmembrane region" description="Helical" evidence="1">
    <location>
        <begin position="29"/>
        <end position="52"/>
    </location>
</feature>
<evidence type="ECO:0000313" key="3">
    <source>
        <dbReference type="Proteomes" id="UP000573963"/>
    </source>
</evidence>
<comment type="caution">
    <text evidence="2">The sequence shown here is derived from an EMBL/GenBank/DDBJ whole genome shotgun (WGS) entry which is preliminary data.</text>
</comment>
<keyword evidence="1" id="KW-1133">Transmembrane helix</keyword>
<protein>
    <submittedName>
        <fullName evidence="2">Uncharacterized protein</fullName>
    </submittedName>
</protein>
<name>A0AA44IHN5_PARBF</name>
<accession>A0AA44IHN5</accession>